<evidence type="ECO:0000313" key="5">
    <source>
        <dbReference type="EMBL" id="NYD37140.1"/>
    </source>
</evidence>
<gene>
    <name evidence="5" type="ORF">BJ983_003242</name>
</gene>
<reference evidence="5 6" key="1">
    <citation type="submission" date="2020-07" db="EMBL/GenBank/DDBJ databases">
        <title>Sequencing the genomes of 1000 actinobacteria strains.</title>
        <authorList>
            <person name="Klenk H.-P."/>
        </authorList>
    </citation>
    <scope>NUCLEOTIDE SEQUENCE [LARGE SCALE GENOMIC DNA]</scope>
    <source>
        <strain evidence="5 6">DSM 45772</strain>
    </source>
</reference>
<dbReference type="AlphaFoldDB" id="A0A7Y9DXA5"/>
<dbReference type="NCBIfam" id="NF047751">
    <property type="entry name" value="HepT_toxin"/>
    <property type="match status" value="1"/>
</dbReference>
<dbReference type="PANTHER" id="PTHR33397:SF5">
    <property type="entry name" value="RNASE YUTE-RELATED"/>
    <property type="match status" value="1"/>
</dbReference>
<dbReference type="RefSeq" id="WP_179794724.1">
    <property type="nucleotide sequence ID" value="NZ_BAABHP010000014.1"/>
</dbReference>
<keyword evidence="1" id="KW-1277">Toxin-antitoxin system</keyword>
<evidence type="ECO:0000256" key="2">
    <source>
        <dbReference type="ARBA" id="ARBA00022722"/>
    </source>
</evidence>
<protein>
    <submittedName>
        <fullName evidence="5">Uncharacterized protein YutE (UPF0331/DUF86 family)</fullName>
    </submittedName>
</protein>
<dbReference type="InterPro" id="IPR052379">
    <property type="entry name" value="Type_VII_TA_RNase"/>
</dbReference>
<dbReference type="InterPro" id="IPR037038">
    <property type="entry name" value="HepT-like_sf"/>
</dbReference>
<dbReference type="InterPro" id="IPR008201">
    <property type="entry name" value="HepT-like"/>
</dbReference>
<sequence>MTPRRLDWQAVRPKLRQIERFVAVLESYGPITAEELDADIRTALAIERALTLLVELAFAVNGHVAAARLGRSPDSYAESFALAAEVGVIDGDLAARLRPSAGMRNVLVHAYLEVDHDIVAGSIPGVIVDFTDYSRQVAAWFSSTS</sequence>
<keyword evidence="2" id="KW-0540">Nuclease</keyword>
<keyword evidence="3" id="KW-0378">Hydrolase</keyword>
<dbReference type="GO" id="GO:0004540">
    <property type="term" value="F:RNA nuclease activity"/>
    <property type="evidence" value="ECO:0007669"/>
    <property type="project" value="InterPro"/>
</dbReference>
<dbReference type="PANTHER" id="PTHR33397">
    <property type="entry name" value="UPF0331 PROTEIN YUTE"/>
    <property type="match status" value="1"/>
</dbReference>
<dbReference type="GO" id="GO:0016787">
    <property type="term" value="F:hydrolase activity"/>
    <property type="evidence" value="ECO:0007669"/>
    <property type="project" value="UniProtKB-KW"/>
</dbReference>
<dbReference type="Pfam" id="PF01934">
    <property type="entry name" value="HepT-like"/>
    <property type="match status" value="1"/>
</dbReference>
<comment type="similarity">
    <text evidence="4">Belongs to the HepT RNase toxin family.</text>
</comment>
<evidence type="ECO:0000313" key="6">
    <source>
        <dbReference type="Proteomes" id="UP000535890"/>
    </source>
</evidence>
<dbReference type="Gene3D" id="1.20.120.580">
    <property type="entry name" value="bsu32300-like"/>
    <property type="match status" value="1"/>
</dbReference>
<comment type="caution">
    <text evidence="5">The sequence shown here is derived from an EMBL/GenBank/DDBJ whole genome shotgun (WGS) entry which is preliminary data.</text>
</comment>
<evidence type="ECO:0000256" key="1">
    <source>
        <dbReference type="ARBA" id="ARBA00022649"/>
    </source>
</evidence>
<evidence type="ECO:0000256" key="3">
    <source>
        <dbReference type="ARBA" id="ARBA00022801"/>
    </source>
</evidence>
<organism evidence="5 6">
    <name type="scientific">Actinomycetospora corticicola</name>
    <dbReference type="NCBI Taxonomy" id="663602"/>
    <lineage>
        <taxon>Bacteria</taxon>
        <taxon>Bacillati</taxon>
        <taxon>Actinomycetota</taxon>
        <taxon>Actinomycetes</taxon>
        <taxon>Pseudonocardiales</taxon>
        <taxon>Pseudonocardiaceae</taxon>
        <taxon>Actinomycetospora</taxon>
    </lineage>
</organism>
<name>A0A7Y9DXA5_9PSEU</name>
<keyword evidence="6" id="KW-1185">Reference proteome</keyword>
<dbReference type="EMBL" id="JACCBN010000001">
    <property type="protein sequence ID" value="NYD37140.1"/>
    <property type="molecule type" value="Genomic_DNA"/>
</dbReference>
<dbReference type="Proteomes" id="UP000535890">
    <property type="component" value="Unassembled WGS sequence"/>
</dbReference>
<dbReference type="GO" id="GO:0110001">
    <property type="term" value="C:toxin-antitoxin complex"/>
    <property type="evidence" value="ECO:0007669"/>
    <property type="project" value="InterPro"/>
</dbReference>
<accession>A0A7Y9DXA5</accession>
<proteinExistence type="inferred from homology"/>
<evidence type="ECO:0000256" key="4">
    <source>
        <dbReference type="ARBA" id="ARBA00024207"/>
    </source>
</evidence>